<organism evidence="1 2">
    <name type="scientific">Alcanivorax nanhaiticus</name>
    <dbReference type="NCBI Taxonomy" id="1177154"/>
    <lineage>
        <taxon>Bacteria</taxon>
        <taxon>Pseudomonadati</taxon>
        <taxon>Pseudomonadota</taxon>
        <taxon>Gammaproteobacteria</taxon>
        <taxon>Oceanospirillales</taxon>
        <taxon>Alcanivoracaceae</taxon>
        <taxon>Alcanivorax</taxon>
    </lineage>
</organism>
<dbReference type="SUPFAM" id="SSF142906">
    <property type="entry name" value="YjbR-like"/>
    <property type="match status" value="1"/>
</dbReference>
<evidence type="ECO:0000313" key="2">
    <source>
        <dbReference type="Proteomes" id="UP000029444"/>
    </source>
</evidence>
<dbReference type="PANTHER" id="PTHR35145">
    <property type="entry name" value="CYTOPLASMIC PROTEIN-RELATED"/>
    <property type="match status" value="1"/>
</dbReference>
<keyword evidence="2" id="KW-1185">Reference proteome</keyword>
<sequence length="126" mass="13973">MDVDAARQYLLGKPEAIEDYPFGPDVAVMKVRGKMFATLSLSDGEGRMNLKCDPDQALALRDIFPAVIPGYHMNKKHWNTVLLDGSIPEGELSRMIDHSYALVVRSLPKAIREGMALRHGPDILTP</sequence>
<gene>
    <name evidence="1" type="ORF">Y5S_01315</name>
</gene>
<dbReference type="InterPro" id="IPR058532">
    <property type="entry name" value="YjbR/MT2646/Rv2570-like"/>
</dbReference>
<dbReference type="OrthoDB" id="3194910at2"/>
<dbReference type="AlphaFoldDB" id="A0A095SLF8"/>
<dbReference type="Proteomes" id="UP000029444">
    <property type="component" value="Unassembled WGS sequence"/>
</dbReference>
<accession>A0A095SLF8</accession>
<proteinExistence type="predicted"/>
<evidence type="ECO:0000313" key="1">
    <source>
        <dbReference type="EMBL" id="KGD65422.1"/>
    </source>
</evidence>
<dbReference type="STRING" id="1177154.Y5S_01315"/>
<dbReference type="eggNOG" id="COG2315">
    <property type="taxonomic scope" value="Bacteria"/>
</dbReference>
<dbReference type="PATRIC" id="fig|1177154.3.peg.1339"/>
<comment type="caution">
    <text evidence="1">The sequence shown here is derived from an EMBL/GenBank/DDBJ whole genome shotgun (WGS) entry which is preliminary data.</text>
</comment>
<reference evidence="1 2" key="1">
    <citation type="submission" date="2012-09" db="EMBL/GenBank/DDBJ databases">
        <title>Genome Sequence of alkane-degrading Bacterium Alcanivorax sp. 19-m-6.</title>
        <authorList>
            <person name="Lai Q."/>
            <person name="Shao Z."/>
        </authorList>
    </citation>
    <scope>NUCLEOTIDE SEQUENCE [LARGE SCALE GENOMIC DNA]</scope>
    <source>
        <strain evidence="1 2">19-m-6</strain>
    </source>
</reference>
<dbReference type="EMBL" id="ARXV01000004">
    <property type="protein sequence ID" value="KGD65422.1"/>
    <property type="molecule type" value="Genomic_DNA"/>
</dbReference>
<protein>
    <recommendedName>
        <fullName evidence="3">MmcQ-like protein</fullName>
    </recommendedName>
</protein>
<dbReference type="Pfam" id="PF04237">
    <property type="entry name" value="YjbR"/>
    <property type="match status" value="1"/>
</dbReference>
<dbReference type="RefSeq" id="WP_035231478.1">
    <property type="nucleotide sequence ID" value="NZ_ARXV01000004.1"/>
</dbReference>
<name>A0A095SLF8_9GAMM</name>
<dbReference type="Gene3D" id="3.90.1150.30">
    <property type="match status" value="1"/>
</dbReference>
<dbReference type="PANTHER" id="PTHR35145:SF1">
    <property type="entry name" value="CYTOPLASMIC PROTEIN"/>
    <property type="match status" value="1"/>
</dbReference>
<dbReference type="InterPro" id="IPR007351">
    <property type="entry name" value="YjbR"/>
</dbReference>
<dbReference type="InterPro" id="IPR038056">
    <property type="entry name" value="YjbR-like_sf"/>
</dbReference>
<evidence type="ECO:0008006" key="3">
    <source>
        <dbReference type="Google" id="ProtNLM"/>
    </source>
</evidence>